<gene>
    <name evidence="1" type="ORF">BI347_17915</name>
</gene>
<dbReference type="Pfam" id="PF13148">
    <property type="entry name" value="DUF3987"/>
    <property type="match status" value="1"/>
</dbReference>
<dbReference type="Proteomes" id="UP000180088">
    <property type="component" value="Unassembled WGS sequence"/>
</dbReference>
<reference evidence="1 2" key="1">
    <citation type="submission" date="2016-09" db="EMBL/GenBank/DDBJ databases">
        <title>Chromobacterium muskegensis sp. nov., an insecticidal bacterium isolated from Sphagnum bogs.</title>
        <authorList>
            <person name="Sparks M.E."/>
            <person name="Blackburn M.B."/>
            <person name="Gundersen-Rindal D.E."/>
            <person name="Mitchell A."/>
            <person name="Farrar R."/>
            <person name="Kuhar D."/>
        </authorList>
    </citation>
    <scope>NUCLEOTIDE SEQUENCE [LARGE SCALE GENOMIC DNA]</scope>
    <source>
        <strain evidence="1 2">37-2</strain>
    </source>
</reference>
<evidence type="ECO:0000313" key="2">
    <source>
        <dbReference type="Proteomes" id="UP000180088"/>
    </source>
</evidence>
<evidence type="ECO:0000313" key="1">
    <source>
        <dbReference type="EMBL" id="OHX11539.1"/>
    </source>
</evidence>
<sequence length="510" mass="59381">MNIQSRQATSPYRSFPDKIFQAAWAVHQKTQAPLSMALTLALGVTSEAVQALASVQIPEGPHCLLSNWVLIIADSGEGKSPVMNMLRKPITIFEEQQYQAYQTAMEQYRVAQQTWKLAKDEYEKAYRKAVREQVCMERYENQLSEHMKREPRRPRQLKLTYPDATPEAFLRGLSENWPHASLVSDEASVFLNGHMANGLAELNQRWDPQPLSISRASWDKPLYVQDPRVMLLWAIQPGPLAKYLARRGNEARELGTTARFLVCQPDSQQGQRNVFPREINMEGLTVFHHRITELLKASMTADGEPNTEKQTLTFSPEAAIRYHRFRQEVEEELGEGGSLERVKDYGAKLARHAARIAGVFEFFETGSHVIHLETLERAIEVMIWFAKEYIRVFVPPPEPPQEEQDADTLLPWLEKFAKRKNNRYLVQNEVLRMVTPAYLRNILRLQRALHVLELRQKLSVNEYQFRMMVIDLEPHLWESRYFLNRALDEYRNSRRKNKIPFHQLTFRQNP</sequence>
<dbReference type="STRING" id="1903179.BI347_17915"/>
<organism evidence="1 2">
    <name type="scientific">Chromobacterium sphagni</name>
    <dbReference type="NCBI Taxonomy" id="1903179"/>
    <lineage>
        <taxon>Bacteria</taxon>
        <taxon>Pseudomonadati</taxon>
        <taxon>Pseudomonadota</taxon>
        <taxon>Betaproteobacteria</taxon>
        <taxon>Neisseriales</taxon>
        <taxon>Chromobacteriaceae</taxon>
        <taxon>Chromobacterium</taxon>
    </lineage>
</organism>
<name>A0A1S1WW91_9NEIS</name>
<dbReference type="AlphaFoldDB" id="A0A1S1WW91"/>
<accession>A0A1S1WW91</accession>
<dbReference type="OrthoDB" id="9067983at2"/>
<comment type="caution">
    <text evidence="1">The sequence shown here is derived from an EMBL/GenBank/DDBJ whole genome shotgun (WGS) entry which is preliminary data.</text>
</comment>
<proteinExistence type="predicted"/>
<dbReference type="RefSeq" id="WP_071116618.1">
    <property type="nucleotide sequence ID" value="NZ_MKCS01000002.1"/>
</dbReference>
<dbReference type="InterPro" id="IPR025048">
    <property type="entry name" value="DUF3987"/>
</dbReference>
<dbReference type="EMBL" id="MKCS01000002">
    <property type="protein sequence ID" value="OHX11539.1"/>
    <property type="molecule type" value="Genomic_DNA"/>
</dbReference>
<evidence type="ECO:0008006" key="3">
    <source>
        <dbReference type="Google" id="ProtNLM"/>
    </source>
</evidence>
<protein>
    <recommendedName>
        <fullName evidence="3">DUF3987 domain-containing protein</fullName>
    </recommendedName>
</protein>